<evidence type="ECO:0000313" key="2">
    <source>
        <dbReference type="Proteomes" id="UP000064893"/>
    </source>
</evidence>
<reference evidence="1 2" key="1">
    <citation type="submission" date="2015-11" db="EMBL/GenBank/DDBJ databases">
        <title>Description and complete genome sequence of a novel strain predominating in hypersaline microbial mats and representing a new family of the Bacteriodetes phylum.</title>
        <authorList>
            <person name="Spring S."/>
            <person name="Bunk B."/>
            <person name="Sproer C."/>
            <person name="Klenk H.-P."/>
        </authorList>
    </citation>
    <scope>NUCLEOTIDE SEQUENCE [LARGE SCALE GENOMIC DNA]</scope>
    <source>
        <strain evidence="1 2">L21-Spi-D4</strain>
    </source>
</reference>
<sequence length="31" mass="3716">MTKEELIQKLQNIEWTDFEVKKAKAELPKNI</sequence>
<name>A0A0S2HZP4_9BACT</name>
<proteinExistence type="predicted"/>
<dbReference type="Proteomes" id="UP000064893">
    <property type="component" value="Chromosome"/>
</dbReference>
<organism evidence="1 2">
    <name type="scientific">Salinivirga cyanobacteriivorans</name>
    <dbReference type="NCBI Taxonomy" id="1307839"/>
    <lineage>
        <taxon>Bacteria</taxon>
        <taxon>Pseudomonadati</taxon>
        <taxon>Bacteroidota</taxon>
        <taxon>Bacteroidia</taxon>
        <taxon>Bacteroidales</taxon>
        <taxon>Salinivirgaceae</taxon>
        <taxon>Salinivirga</taxon>
    </lineage>
</organism>
<dbReference type="STRING" id="1307839.L21SP5_01948"/>
<dbReference type="AlphaFoldDB" id="A0A0S2HZP4"/>
<evidence type="ECO:0000313" key="1">
    <source>
        <dbReference type="EMBL" id="ALO15587.1"/>
    </source>
</evidence>
<accession>A0A0S2HZP4</accession>
<keyword evidence="2" id="KW-1185">Reference proteome</keyword>
<dbReference type="KEGG" id="blq:L21SP5_01948"/>
<dbReference type="EMBL" id="CP013118">
    <property type="protein sequence ID" value="ALO15587.1"/>
    <property type="molecule type" value="Genomic_DNA"/>
</dbReference>
<protein>
    <submittedName>
        <fullName evidence="1">Uncharacterized protein</fullName>
    </submittedName>
</protein>
<gene>
    <name evidence="1" type="ORF">L21SP5_01948</name>
</gene>